<comment type="caution">
    <text evidence="16">The sequence shown here is derived from an EMBL/GenBank/DDBJ whole genome shotgun (WGS) entry which is preliminary data.</text>
</comment>
<evidence type="ECO:0000256" key="10">
    <source>
        <dbReference type="ARBA" id="ARBA00047517"/>
    </source>
</evidence>
<dbReference type="InterPro" id="IPR054542">
    <property type="entry name" value="Cys_met_metab_PP"/>
</dbReference>
<organism evidence="16 17">
    <name type="scientific">Microdochium trichocladiopsis</name>
    <dbReference type="NCBI Taxonomy" id="1682393"/>
    <lineage>
        <taxon>Eukaryota</taxon>
        <taxon>Fungi</taxon>
        <taxon>Dikarya</taxon>
        <taxon>Ascomycota</taxon>
        <taxon>Pezizomycotina</taxon>
        <taxon>Sordariomycetes</taxon>
        <taxon>Xylariomycetidae</taxon>
        <taxon>Xylariales</taxon>
        <taxon>Microdochiaceae</taxon>
        <taxon>Microdochium</taxon>
    </lineage>
</organism>
<dbReference type="PANTHER" id="PTHR11808:SF50">
    <property type="entry name" value="CYSTATHIONINE BETA-LYASE"/>
    <property type="match status" value="1"/>
</dbReference>
<dbReference type="FunFam" id="3.40.640.10:FF:000009">
    <property type="entry name" value="Cystathionine gamma-synthase homolog"/>
    <property type="match status" value="1"/>
</dbReference>
<evidence type="ECO:0000256" key="2">
    <source>
        <dbReference type="ARBA" id="ARBA00009077"/>
    </source>
</evidence>
<protein>
    <recommendedName>
        <fullName evidence="12">Cystathionine beta-lyase</fullName>
        <ecNumber evidence="3">4.4.1.13</ecNumber>
    </recommendedName>
    <alternativeName>
        <fullName evidence="9">Cysteine-S-conjugate beta-lyase</fullName>
    </alternativeName>
</protein>
<gene>
    <name evidence="16" type="ORF">B0I36DRAFT_349122</name>
</gene>
<dbReference type="InterPro" id="IPR015424">
    <property type="entry name" value="PyrdxlP-dep_Trfase"/>
</dbReference>
<dbReference type="RefSeq" id="XP_046012643.1">
    <property type="nucleotide sequence ID" value="XM_046156761.1"/>
</dbReference>
<dbReference type="Gene3D" id="3.40.640.10">
    <property type="entry name" value="Type I PLP-dependent aspartate aminotransferase-like (Major domain)"/>
    <property type="match status" value="1"/>
</dbReference>
<evidence type="ECO:0000256" key="4">
    <source>
        <dbReference type="ARBA" id="ARBA00022605"/>
    </source>
</evidence>
<comment type="cofactor">
    <cofactor evidence="1 14">
        <name>pyridoxal 5'-phosphate</name>
        <dbReference type="ChEBI" id="CHEBI:597326"/>
    </cofactor>
</comment>
<feature type="modified residue" description="N6-(pyridoxal phosphate)lysine" evidence="13">
    <location>
        <position position="243"/>
    </location>
</feature>
<dbReference type="GeneID" id="70186307"/>
<dbReference type="CDD" id="cd00614">
    <property type="entry name" value="CGS_like"/>
    <property type="match status" value="1"/>
</dbReference>
<dbReference type="OrthoDB" id="2545919at2759"/>
<keyword evidence="7" id="KW-0456">Lyase</keyword>
<dbReference type="PROSITE" id="PS00868">
    <property type="entry name" value="CYS_MET_METAB_PP"/>
    <property type="match status" value="1"/>
</dbReference>
<dbReference type="GO" id="GO:0047804">
    <property type="term" value="F:cysteine-S-conjugate beta-lyase activity"/>
    <property type="evidence" value="ECO:0007669"/>
    <property type="project" value="UniProtKB-EC"/>
</dbReference>
<evidence type="ECO:0000256" key="1">
    <source>
        <dbReference type="ARBA" id="ARBA00001933"/>
    </source>
</evidence>
<keyword evidence="6" id="KW-0486">Methionine biosynthesis</keyword>
<dbReference type="EC" id="4.4.1.13" evidence="3"/>
<name>A0A9P9BQK0_9PEZI</name>
<dbReference type="InterPro" id="IPR015422">
    <property type="entry name" value="PyrdxlP-dep_Trfase_small"/>
</dbReference>
<dbReference type="GO" id="GO:0019346">
    <property type="term" value="P:transsulfuration"/>
    <property type="evidence" value="ECO:0007669"/>
    <property type="project" value="InterPro"/>
</dbReference>
<dbReference type="InterPro" id="IPR000277">
    <property type="entry name" value="Cys/Met-Metab_PyrdxlP-dep_enz"/>
</dbReference>
<evidence type="ECO:0000256" key="12">
    <source>
        <dbReference type="ARBA" id="ARBA00072331"/>
    </source>
</evidence>
<comment type="similarity">
    <text evidence="2 14">Belongs to the trans-sulfuration enzymes family.</text>
</comment>
<dbReference type="PIRSF" id="PIRSF001434">
    <property type="entry name" value="CGS"/>
    <property type="match status" value="1"/>
</dbReference>
<dbReference type="FunFam" id="3.90.1150.10:FF:000013">
    <property type="entry name" value="Cystathionine beta-lyase"/>
    <property type="match status" value="1"/>
</dbReference>
<evidence type="ECO:0000256" key="8">
    <source>
        <dbReference type="ARBA" id="ARBA00046315"/>
    </source>
</evidence>
<evidence type="ECO:0000256" key="7">
    <source>
        <dbReference type="ARBA" id="ARBA00023239"/>
    </source>
</evidence>
<accession>A0A9P9BQK0</accession>
<dbReference type="GO" id="GO:0005737">
    <property type="term" value="C:cytoplasm"/>
    <property type="evidence" value="ECO:0007669"/>
    <property type="project" value="TreeGrafter"/>
</dbReference>
<evidence type="ECO:0000313" key="17">
    <source>
        <dbReference type="Proteomes" id="UP000756346"/>
    </source>
</evidence>
<evidence type="ECO:0000256" key="13">
    <source>
        <dbReference type="PIRSR" id="PIRSR001434-2"/>
    </source>
</evidence>
<comment type="catalytic activity">
    <reaction evidence="10">
        <text>L,L-cystathionine + H2O = L-homocysteine + pyruvate + NH4(+)</text>
        <dbReference type="Rhea" id="RHEA:13965"/>
        <dbReference type="ChEBI" id="CHEBI:15361"/>
        <dbReference type="ChEBI" id="CHEBI:15377"/>
        <dbReference type="ChEBI" id="CHEBI:28938"/>
        <dbReference type="ChEBI" id="CHEBI:58161"/>
        <dbReference type="ChEBI" id="CHEBI:58199"/>
    </reaction>
</comment>
<evidence type="ECO:0000313" key="16">
    <source>
        <dbReference type="EMBL" id="KAH7030963.1"/>
    </source>
</evidence>
<dbReference type="Proteomes" id="UP000756346">
    <property type="component" value="Unassembled WGS sequence"/>
</dbReference>
<dbReference type="GO" id="GO:0071266">
    <property type="term" value="P:'de novo' L-methionine biosynthetic process"/>
    <property type="evidence" value="ECO:0007669"/>
    <property type="project" value="InterPro"/>
</dbReference>
<evidence type="ECO:0000256" key="14">
    <source>
        <dbReference type="RuleBase" id="RU362118"/>
    </source>
</evidence>
<dbReference type="GO" id="GO:0030170">
    <property type="term" value="F:pyridoxal phosphate binding"/>
    <property type="evidence" value="ECO:0007669"/>
    <property type="project" value="InterPro"/>
</dbReference>
<dbReference type="InterPro" id="IPR015421">
    <property type="entry name" value="PyrdxlP-dep_Trfase_major"/>
</dbReference>
<proteinExistence type="inferred from homology"/>
<evidence type="ECO:0000256" key="3">
    <source>
        <dbReference type="ARBA" id="ARBA00012224"/>
    </source>
</evidence>
<dbReference type="InterPro" id="IPR006238">
    <property type="entry name" value="Cys_b_lyase_euk"/>
</dbReference>
<evidence type="ECO:0000256" key="6">
    <source>
        <dbReference type="ARBA" id="ARBA00023167"/>
    </source>
</evidence>
<evidence type="ECO:0000256" key="5">
    <source>
        <dbReference type="ARBA" id="ARBA00022898"/>
    </source>
</evidence>
<dbReference type="SUPFAM" id="SSF53383">
    <property type="entry name" value="PLP-dependent transferases"/>
    <property type="match status" value="1"/>
</dbReference>
<dbReference type="Pfam" id="PF01053">
    <property type="entry name" value="Cys_Met_Meta_PP"/>
    <property type="match status" value="1"/>
</dbReference>
<dbReference type="Gene3D" id="3.90.1150.10">
    <property type="entry name" value="Aspartate Aminotransferase, domain 1"/>
    <property type="match status" value="1"/>
</dbReference>
<keyword evidence="5 13" id="KW-0663">Pyridoxal phosphate</keyword>
<evidence type="ECO:0000256" key="15">
    <source>
        <dbReference type="SAM" id="MobiDB-lite"/>
    </source>
</evidence>
<keyword evidence="4" id="KW-0028">Amino-acid biosynthesis</keyword>
<evidence type="ECO:0000256" key="9">
    <source>
        <dbReference type="ARBA" id="ARBA00047213"/>
    </source>
</evidence>
<keyword evidence="17" id="KW-1185">Reference proteome</keyword>
<dbReference type="NCBIfam" id="TIGR01329">
    <property type="entry name" value="cysta_beta_ly_E"/>
    <property type="match status" value="1"/>
</dbReference>
<dbReference type="AlphaFoldDB" id="A0A9P9BQK0"/>
<comment type="catalytic activity">
    <reaction evidence="11">
        <text>an S-substituted L-cysteine + H2O = a thiol + pyruvate + NH4(+)</text>
        <dbReference type="Rhea" id="RHEA:18121"/>
        <dbReference type="ChEBI" id="CHEBI:15361"/>
        <dbReference type="ChEBI" id="CHEBI:15377"/>
        <dbReference type="ChEBI" id="CHEBI:28938"/>
        <dbReference type="ChEBI" id="CHEBI:29256"/>
        <dbReference type="ChEBI" id="CHEBI:58717"/>
        <dbReference type="EC" id="4.4.1.13"/>
    </reaction>
</comment>
<reference evidence="16" key="1">
    <citation type="journal article" date="2021" name="Nat. Commun.">
        <title>Genetic determinants of endophytism in the Arabidopsis root mycobiome.</title>
        <authorList>
            <person name="Mesny F."/>
            <person name="Miyauchi S."/>
            <person name="Thiergart T."/>
            <person name="Pickel B."/>
            <person name="Atanasova L."/>
            <person name="Karlsson M."/>
            <person name="Huettel B."/>
            <person name="Barry K.W."/>
            <person name="Haridas S."/>
            <person name="Chen C."/>
            <person name="Bauer D."/>
            <person name="Andreopoulos W."/>
            <person name="Pangilinan J."/>
            <person name="LaButti K."/>
            <person name="Riley R."/>
            <person name="Lipzen A."/>
            <person name="Clum A."/>
            <person name="Drula E."/>
            <person name="Henrissat B."/>
            <person name="Kohler A."/>
            <person name="Grigoriev I.V."/>
            <person name="Martin F.M."/>
            <person name="Hacquard S."/>
        </authorList>
    </citation>
    <scope>NUCLEOTIDE SEQUENCE</scope>
    <source>
        <strain evidence="16">MPI-CAGE-CH-0230</strain>
    </source>
</reference>
<dbReference type="PANTHER" id="PTHR11808">
    <property type="entry name" value="TRANS-SULFURATION ENZYME FAMILY MEMBER"/>
    <property type="match status" value="1"/>
</dbReference>
<feature type="compositionally biased region" description="Polar residues" evidence="15">
    <location>
        <begin position="1"/>
        <end position="13"/>
    </location>
</feature>
<comment type="pathway">
    <text evidence="8">Amino-acid biosynthesis; L-methionine biosynthesis via de novo pathway; L-homocysteine from L-cystathionine: step 1/1.</text>
</comment>
<feature type="region of interest" description="Disordered" evidence="15">
    <location>
        <begin position="1"/>
        <end position="45"/>
    </location>
</feature>
<sequence length="460" mass="49352">MSSPPNNGASTSDDASKAVNKAIANIDLDGHNLPPSPAPSSPANGRRRYALATELVYTDSKDQYGASSIPIYQSATFKQTSSQGGNEYDYTRSGNPTRTHLERHMAKIMNANRALAVGSGMGALDVITRLLRPGDEVITGDDLYGGTNRLLTYLSSNQGIVVHHVDTTEVNKVLDVISSKTAMVLLETPTNPLIKIVDMPGIAKAVHEANPSALVIVDNTMLSPMLCNPLELGADIVYESGTKYLSGHHDIMAGIIACNDPALGDKMYFTINSTGCGLSPNDSFLLMRGVKTLAIRMEKQQANAQQIAEFLENHGFRVRYPGLKSHPQYDLHWSMARGAGAVLSFETGDIKLSERIVEAAKLYGISVSFGCVNSLISMPCRMSHASIDAKTRAERQLPEDIIRLCIGIEDVNDLIEDLSRSLVQAGAVTITLDGFHATGTAQELGNTPLTMGSSATTTQS</sequence>
<dbReference type="EMBL" id="JAGTJQ010000005">
    <property type="protein sequence ID" value="KAH7030963.1"/>
    <property type="molecule type" value="Genomic_DNA"/>
</dbReference>
<evidence type="ECO:0000256" key="11">
    <source>
        <dbReference type="ARBA" id="ARBA00047625"/>
    </source>
</evidence>